<protein>
    <submittedName>
        <fullName evidence="1">Pentatricopeptide repeat-containing protein</fullName>
    </submittedName>
</protein>
<name>A0AAV9EU57_ACOCL</name>
<dbReference type="Proteomes" id="UP001180020">
    <property type="component" value="Unassembled WGS sequence"/>
</dbReference>
<reference evidence="1" key="1">
    <citation type="journal article" date="2023" name="Nat. Commun.">
        <title>Diploid and tetraploid genomes of Acorus and the evolution of monocots.</title>
        <authorList>
            <person name="Ma L."/>
            <person name="Liu K.W."/>
            <person name="Li Z."/>
            <person name="Hsiao Y.Y."/>
            <person name="Qi Y."/>
            <person name="Fu T."/>
            <person name="Tang G.D."/>
            <person name="Zhang D."/>
            <person name="Sun W.H."/>
            <person name="Liu D.K."/>
            <person name="Li Y."/>
            <person name="Chen G.Z."/>
            <person name="Liu X.D."/>
            <person name="Liao X.Y."/>
            <person name="Jiang Y.T."/>
            <person name="Yu X."/>
            <person name="Hao Y."/>
            <person name="Huang J."/>
            <person name="Zhao X.W."/>
            <person name="Ke S."/>
            <person name="Chen Y.Y."/>
            <person name="Wu W.L."/>
            <person name="Hsu J.L."/>
            <person name="Lin Y.F."/>
            <person name="Huang M.D."/>
            <person name="Li C.Y."/>
            <person name="Huang L."/>
            <person name="Wang Z.W."/>
            <person name="Zhao X."/>
            <person name="Zhong W.Y."/>
            <person name="Peng D.H."/>
            <person name="Ahmad S."/>
            <person name="Lan S."/>
            <person name="Zhang J.S."/>
            <person name="Tsai W.C."/>
            <person name="Van de Peer Y."/>
            <person name="Liu Z.J."/>
        </authorList>
    </citation>
    <scope>NUCLEOTIDE SEQUENCE</scope>
    <source>
        <strain evidence="1">CP</strain>
    </source>
</reference>
<proteinExistence type="predicted"/>
<evidence type="ECO:0000313" key="1">
    <source>
        <dbReference type="EMBL" id="KAK1317171.1"/>
    </source>
</evidence>
<sequence length="76" mass="7997">MEPDAHVWGAILSGSGARADARTCEAAIARLVEVEPVKSAAGMCSCRMCMRRWVMGGGEVCERSHGGESDEEDAGV</sequence>
<dbReference type="AlphaFoldDB" id="A0AAV9EU57"/>
<accession>A0AAV9EU57</accession>
<organism evidence="1 2">
    <name type="scientific">Acorus calamus</name>
    <name type="common">Sweet flag</name>
    <dbReference type="NCBI Taxonomy" id="4465"/>
    <lineage>
        <taxon>Eukaryota</taxon>
        <taxon>Viridiplantae</taxon>
        <taxon>Streptophyta</taxon>
        <taxon>Embryophyta</taxon>
        <taxon>Tracheophyta</taxon>
        <taxon>Spermatophyta</taxon>
        <taxon>Magnoliopsida</taxon>
        <taxon>Liliopsida</taxon>
        <taxon>Acoraceae</taxon>
        <taxon>Acorus</taxon>
    </lineage>
</organism>
<evidence type="ECO:0000313" key="2">
    <source>
        <dbReference type="Proteomes" id="UP001180020"/>
    </source>
</evidence>
<dbReference type="EMBL" id="JAUJYO010000005">
    <property type="protein sequence ID" value="KAK1317171.1"/>
    <property type="molecule type" value="Genomic_DNA"/>
</dbReference>
<keyword evidence="2" id="KW-1185">Reference proteome</keyword>
<reference evidence="1" key="2">
    <citation type="submission" date="2023-06" db="EMBL/GenBank/DDBJ databases">
        <authorList>
            <person name="Ma L."/>
            <person name="Liu K.-W."/>
            <person name="Li Z."/>
            <person name="Hsiao Y.-Y."/>
            <person name="Qi Y."/>
            <person name="Fu T."/>
            <person name="Tang G."/>
            <person name="Zhang D."/>
            <person name="Sun W.-H."/>
            <person name="Liu D.-K."/>
            <person name="Li Y."/>
            <person name="Chen G.-Z."/>
            <person name="Liu X.-D."/>
            <person name="Liao X.-Y."/>
            <person name="Jiang Y.-T."/>
            <person name="Yu X."/>
            <person name="Hao Y."/>
            <person name="Huang J."/>
            <person name="Zhao X.-W."/>
            <person name="Ke S."/>
            <person name="Chen Y.-Y."/>
            <person name="Wu W.-L."/>
            <person name="Hsu J.-L."/>
            <person name="Lin Y.-F."/>
            <person name="Huang M.-D."/>
            <person name="Li C.-Y."/>
            <person name="Huang L."/>
            <person name="Wang Z.-W."/>
            <person name="Zhao X."/>
            <person name="Zhong W.-Y."/>
            <person name="Peng D.-H."/>
            <person name="Ahmad S."/>
            <person name="Lan S."/>
            <person name="Zhang J.-S."/>
            <person name="Tsai W.-C."/>
            <person name="Van De Peer Y."/>
            <person name="Liu Z.-J."/>
        </authorList>
    </citation>
    <scope>NUCLEOTIDE SEQUENCE</scope>
    <source>
        <strain evidence="1">CP</strain>
        <tissue evidence="1">Leaves</tissue>
    </source>
</reference>
<gene>
    <name evidence="1" type="primary">PCMP-H82</name>
    <name evidence="1" type="ORF">QJS10_CPA05g00399</name>
</gene>
<comment type="caution">
    <text evidence="1">The sequence shown here is derived from an EMBL/GenBank/DDBJ whole genome shotgun (WGS) entry which is preliminary data.</text>
</comment>